<keyword evidence="2" id="KW-1185">Reference proteome</keyword>
<dbReference type="EMBL" id="BMMW01000002">
    <property type="protein sequence ID" value="GGK51510.1"/>
    <property type="molecule type" value="Genomic_DNA"/>
</dbReference>
<dbReference type="Proteomes" id="UP000612956">
    <property type="component" value="Unassembled WGS sequence"/>
</dbReference>
<evidence type="ECO:0008006" key="3">
    <source>
        <dbReference type="Google" id="ProtNLM"/>
    </source>
</evidence>
<accession>A0A917QJ48</accession>
<protein>
    <recommendedName>
        <fullName evidence="3">DUF5063 domain-containing protein</fullName>
    </recommendedName>
</protein>
<sequence>MSGEPPASVVAFVDAARAFCGAVECIAESASVEDAARRLVAPLAHLVAAGSALPQVDPTEADLPRTVDRDAWYARYREMADGFGNADLYWTNLDIAQLDSNLCAGSLADDIADIWREMRTGIAALDNGSDWRDVVFEWRLSFHHHWGRHAVEALRPLHALLQDKRVSHSAG</sequence>
<name>A0A917QJ48_9NOCA</name>
<reference evidence="1" key="2">
    <citation type="submission" date="2020-09" db="EMBL/GenBank/DDBJ databases">
        <authorList>
            <person name="Sun Q."/>
            <person name="Zhou Y."/>
        </authorList>
    </citation>
    <scope>NUCLEOTIDE SEQUENCE</scope>
    <source>
        <strain evidence="1">CGMCC 4.7278</strain>
    </source>
</reference>
<dbReference type="InterPro" id="IPR038312">
    <property type="entry name" value="DUF5063_sf"/>
</dbReference>
<dbReference type="RefSeq" id="WP_188828981.1">
    <property type="nucleotide sequence ID" value="NZ_BMMW01000002.1"/>
</dbReference>
<reference evidence="1" key="1">
    <citation type="journal article" date="2014" name="Int. J. Syst. Evol. Microbiol.">
        <title>Complete genome sequence of Corynebacterium casei LMG S-19264T (=DSM 44701T), isolated from a smear-ripened cheese.</title>
        <authorList>
            <consortium name="US DOE Joint Genome Institute (JGI-PGF)"/>
            <person name="Walter F."/>
            <person name="Albersmeier A."/>
            <person name="Kalinowski J."/>
            <person name="Ruckert C."/>
        </authorList>
    </citation>
    <scope>NUCLEOTIDE SEQUENCE</scope>
    <source>
        <strain evidence="1">CGMCC 4.7278</strain>
    </source>
</reference>
<dbReference type="AlphaFoldDB" id="A0A917QJ48"/>
<dbReference type="Pfam" id="PF16702">
    <property type="entry name" value="DUF5063"/>
    <property type="match status" value="1"/>
</dbReference>
<dbReference type="Gene3D" id="1.20.120.1550">
    <property type="entry name" value="Protein of unknown function DUF5063"/>
    <property type="match status" value="1"/>
</dbReference>
<dbReference type="InterPro" id="IPR032025">
    <property type="entry name" value="DUF5063"/>
</dbReference>
<comment type="caution">
    <text evidence="1">The sequence shown here is derived from an EMBL/GenBank/DDBJ whole genome shotgun (WGS) entry which is preliminary data.</text>
</comment>
<proteinExistence type="predicted"/>
<evidence type="ECO:0000313" key="1">
    <source>
        <dbReference type="EMBL" id="GGK51510.1"/>
    </source>
</evidence>
<evidence type="ECO:0000313" key="2">
    <source>
        <dbReference type="Proteomes" id="UP000612956"/>
    </source>
</evidence>
<gene>
    <name evidence="1" type="ORF">GCM10011591_24000</name>
</gene>
<organism evidence="1 2">
    <name type="scientific">Nocardia camponoti</name>
    <dbReference type="NCBI Taxonomy" id="1616106"/>
    <lineage>
        <taxon>Bacteria</taxon>
        <taxon>Bacillati</taxon>
        <taxon>Actinomycetota</taxon>
        <taxon>Actinomycetes</taxon>
        <taxon>Mycobacteriales</taxon>
        <taxon>Nocardiaceae</taxon>
        <taxon>Nocardia</taxon>
    </lineage>
</organism>